<dbReference type="InterPro" id="IPR043149">
    <property type="entry name" value="TagF_N"/>
</dbReference>
<dbReference type="GO" id="GO:0005886">
    <property type="term" value="C:plasma membrane"/>
    <property type="evidence" value="ECO:0007669"/>
    <property type="project" value="UniProtKB-SubCell"/>
</dbReference>
<evidence type="ECO:0000256" key="6">
    <source>
        <dbReference type="ARBA" id="ARBA00023136"/>
    </source>
</evidence>
<proteinExistence type="inferred from homology"/>
<protein>
    <submittedName>
        <fullName evidence="7">CDP-glycerol:poly(Glycerophosphate) glycerophosphotransferase</fullName>
    </submittedName>
</protein>
<evidence type="ECO:0000256" key="5">
    <source>
        <dbReference type="ARBA" id="ARBA00022944"/>
    </source>
</evidence>
<dbReference type="SUPFAM" id="SSF53756">
    <property type="entry name" value="UDP-Glycosyltransferase/glycogen phosphorylase"/>
    <property type="match status" value="1"/>
</dbReference>
<evidence type="ECO:0000313" key="7">
    <source>
        <dbReference type="EMBL" id="ABR74187.1"/>
    </source>
</evidence>
<dbReference type="GO" id="GO:0047355">
    <property type="term" value="F:CDP-glycerol glycerophosphotransferase activity"/>
    <property type="evidence" value="ECO:0007669"/>
    <property type="project" value="InterPro"/>
</dbReference>
<organism evidence="7 8">
    <name type="scientific">Actinobacillus succinogenes (strain ATCC 55618 / DSM 22257 / CCUG 43843 / 130Z)</name>
    <dbReference type="NCBI Taxonomy" id="339671"/>
    <lineage>
        <taxon>Bacteria</taxon>
        <taxon>Pseudomonadati</taxon>
        <taxon>Pseudomonadota</taxon>
        <taxon>Gammaproteobacteria</taxon>
        <taxon>Pasteurellales</taxon>
        <taxon>Pasteurellaceae</taxon>
        <taxon>Actinobacillus</taxon>
    </lineage>
</organism>
<dbReference type="Gene3D" id="3.40.50.12580">
    <property type="match status" value="1"/>
</dbReference>
<dbReference type="RefSeq" id="WP_012072565.1">
    <property type="nucleotide sequence ID" value="NC_009655.1"/>
</dbReference>
<dbReference type="Gene3D" id="3.40.50.11820">
    <property type="match status" value="1"/>
</dbReference>
<dbReference type="eggNOG" id="COG1887">
    <property type="taxonomic scope" value="Bacteria"/>
</dbReference>
<dbReference type="GO" id="GO:0019350">
    <property type="term" value="P:teichoic acid biosynthetic process"/>
    <property type="evidence" value="ECO:0007669"/>
    <property type="project" value="UniProtKB-KW"/>
</dbReference>
<dbReference type="EMBL" id="CP000746">
    <property type="protein sequence ID" value="ABR74187.1"/>
    <property type="molecule type" value="Genomic_DNA"/>
</dbReference>
<keyword evidence="3" id="KW-1003">Cell membrane</keyword>
<keyword evidence="6" id="KW-0472">Membrane</keyword>
<comment type="similarity">
    <text evidence="2">Belongs to the CDP-glycerol glycerophosphotransferase family.</text>
</comment>
<name>A6VMJ0_ACTSZ</name>
<comment type="subcellular location">
    <subcellularLocation>
        <location evidence="1">Cell membrane</location>
        <topology evidence="1">Peripheral membrane protein</topology>
    </subcellularLocation>
</comment>
<gene>
    <name evidence="7" type="ordered locus">Asuc_0817</name>
</gene>
<dbReference type="PANTHER" id="PTHR37316">
    <property type="entry name" value="TEICHOIC ACID GLYCEROL-PHOSPHATE PRIMASE"/>
    <property type="match status" value="1"/>
</dbReference>
<sequence>MIKKLVKLGLSTLVALVGWLVYMFSGLARRDQGKIVFGTHTATLSGNVKALYLDTAYQPNKQKIFIYRNANIKDSLDKLSGENIYYNLYSLKGIYHSLTAGTFVYSSYVSDISFWLSKNAMLFNVWHGTPLKKIERDVTTGFYSIRNKYEYIFKYIYPHLFVRPTYLLVCSEYEKSCFKTAFDVQDDVFIEAFPPRLETIKEKYQKIEEKKCVLYTPTWRDDASFCFEKNCDVEKLNKVMKNLGLTFFIKAHPSDRTIHLSKSLSNVKLADRGEDFYQLVNDAFVVVTDYSSTMFDCLYCGIPVVLFCPDMKNYLTHSREFYIDISVLPFQLYTESDDFIQALALSHYKCDKNAKRFEPYSTKLV</sequence>
<dbReference type="Proteomes" id="UP000001114">
    <property type="component" value="Chromosome"/>
</dbReference>
<evidence type="ECO:0000313" key="8">
    <source>
        <dbReference type="Proteomes" id="UP000001114"/>
    </source>
</evidence>
<dbReference type="Pfam" id="PF04464">
    <property type="entry name" value="Glyphos_transf"/>
    <property type="match status" value="1"/>
</dbReference>
<evidence type="ECO:0000256" key="2">
    <source>
        <dbReference type="ARBA" id="ARBA00010488"/>
    </source>
</evidence>
<dbReference type="KEGG" id="asu:Asuc_0817"/>
<accession>A6VMJ0</accession>
<dbReference type="InterPro" id="IPR051612">
    <property type="entry name" value="Teichoic_Acid_Biosynth"/>
</dbReference>
<evidence type="ECO:0000256" key="4">
    <source>
        <dbReference type="ARBA" id="ARBA00022679"/>
    </source>
</evidence>
<dbReference type="InterPro" id="IPR043148">
    <property type="entry name" value="TagF_C"/>
</dbReference>
<evidence type="ECO:0000256" key="1">
    <source>
        <dbReference type="ARBA" id="ARBA00004202"/>
    </source>
</evidence>
<reference evidence="8" key="1">
    <citation type="journal article" date="2010" name="BMC Genomics">
        <title>A genomic perspective on the potential of Actinobacillus succinogenes for industrial succinate production.</title>
        <authorList>
            <person name="McKinlay J.B."/>
            <person name="Laivenieks M."/>
            <person name="Schindler B.D."/>
            <person name="McKinlay A.A."/>
            <person name="Siddaramappa S."/>
            <person name="Challacombe J.F."/>
            <person name="Lowry S.R."/>
            <person name="Clum A."/>
            <person name="Lapidus A.L."/>
            <person name="Burkhart K.B."/>
            <person name="Harkins V."/>
            <person name="Vieille C."/>
        </authorList>
    </citation>
    <scope>NUCLEOTIDE SEQUENCE [LARGE SCALE GENOMIC DNA]</scope>
    <source>
        <strain evidence="8">ATCC 55618 / DSM 22257 / CCUG 43843 / 130Z</strain>
    </source>
</reference>
<keyword evidence="4 7" id="KW-0808">Transferase</keyword>
<dbReference type="STRING" id="339671.Asuc_0817"/>
<dbReference type="PANTHER" id="PTHR37316:SF3">
    <property type="entry name" value="TEICHOIC ACID GLYCEROL-PHOSPHATE TRANSFERASE"/>
    <property type="match status" value="1"/>
</dbReference>
<keyword evidence="5" id="KW-0777">Teichoic acid biosynthesis</keyword>
<keyword evidence="8" id="KW-1185">Reference proteome</keyword>
<dbReference type="AlphaFoldDB" id="A6VMJ0"/>
<dbReference type="HOGENOM" id="CLU_029598_2_0_6"/>
<dbReference type="InterPro" id="IPR007554">
    <property type="entry name" value="Glycerophosphate_synth"/>
</dbReference>
<evidence type="ECO:0000256" key="3">
    <source>
        <dbReference type="ARBA" id="ARBA00022475"/>
    </source>
</evidence>